<sequence length="151" mass="16722">MHRSHPLLTADAIAALPESTFVHPLNPRAIRHGRSLGDAVGFEHIGVHLVRVEPGHDSTQYHVHQAEEEFIYILSGRGLAEIGDETVEVGPGDFMGFAAGGLAHSLSNPFTEDLVYLVGGMRLEFDICDYPKVNTRLYRRGDQRDYVDLAE</sequence>
<feature type="domain" description="Cupin type-2" evidence="2">
    <location>
        <begin position="49"/>
        <end position="118"/>
    </location>
</feature>
<proteinExistence type="predicted"/>
<dbReference type="InterPro" id="IPR014710">
    <property type="entry name" value="RmlC-like_jellyroll"/>
</dbReference>
<gene>
    <name evidence="3" type="ORF">NC992_11140</name>
</gene>
<dbReference type="RefSeq" id="WP_190702354.1">
    <property type="nucleotide sequence ID" value="NZ_JAMPKX010000004.1"/>
</dbReference>
<dbReference type="PANTHER" id="PTHR35848">
    <property type="entry name" value="OXALATE-BINDING PROTEIN"/>
    <property type="match status" value="1"/>
</dbReference>
<dbReference type="InterPro" id="IPR011051">
    <property type="entry name" value="RmlC_Cupin_sf"/>
</dbReference>
<reference evidence="3 4" key="1">
    <citation type="submission" date="2022-04" db="EMBL/GenBank/DDBJ databases">
        <title>Positive selection, recombination, and allopatry shape intraspecific diversity of widespread and dominant cyanobacteria.</title>
        <authorList>
            <person name="Wei J."/>
            <person name="Shu W."/>
            <person name="Hu C."/>
        </authorList>
    </citation>
    <scope>NUCLEOTIDE SEQUENCE [LARGE SCALE GENOMIC DNA]</scope>
    <source>
        <strain evidence="3 4">DQ-A4</strain>
    </source>
</reference>
<dbReference type="Pfam" id="PF07883">
    <property type="entry name" value="Cupin_2"/>
    <property type="match status" value="1"/>
</dbReference>
<evidence type="ECO:0000313" key="3">
    <source>
        <dbReference type="EMBL" id="MEP0947428.1"/>
    </source>
</evidence>
<dbReference type="EMBL" id="JAMPKX010000004">
    <property type="protein sequence ID" value="MEP0947428.1"/>
    <property type="molecule type" value="Genomic_DNA"/>
</dbReference>
<organism evidence="3 4">
    <name type="scientific">Leptolyngbya subtilissima DQ-A4</name>
    <dbReference type="NCBI Taxonomy" id="2933933"/>
    <lineage>
        <taxon>Bacteria</taxon>
        <taxon>Bacillati</taxon>
        <taxon>Cyanobacteriota</taxon>
        <taxon>Cyanophyceae</taxon>
        <taxon>Leptolyngbyales</taxon>
        <taxon>Leptolyngbyaceae</taxon>
        <taxon>Leptolyngbya group</taxon>
        <taxon>Leptolyngbya</taxon>
    </lineage>
</organism>
<name>A0ABV0K3S4_9CYAN</name>
<dbReference type="Proteomes" id="UP001482513">
    <property type="component" value="Unassembled WGS sequence"/>
</dbReference>
<dbReference type="SUPFAM" id="SSF51182">
    <property type="entry name" value="RmlC-like cupins"/>
    <property type="match status" value="1"/>
</dbReference>
<dbReference type="InterPro" id="IPR013096">
    <property type="entry name" value="Cupin_2"/>
</dbReference>
<comment type="caution">
    <text evidence="3">The sequence shown here is derived from an EMBL/GenBank/DDBJ whole genome shotgun (WGS) entry which is preliminary data.</text>
</comment>
<accession>A0ABV0K3S4</accession>
<dbReference type="Gene3D" id="2.60.120.10">
    <property type="entry name" value="Jelly Rolls"/>
    <property type="match status" value="1"/>
</dbReference>
<protein>
    <submittedName>
        <fullName evidence="3">Cupin domain-containing protein</fullName>
    </submittedName>
</protein>
<keyword evidence="4" id="KW-1185">Reference proteome</keyword>
<evidence type="ECO:0000259" key="2">
    <source>
        <dbReference type="Pfam" id="PF07883"/>
    </source>
</evidence>
<evidence type="ECO:0000313" key="4">
    <source>
        <dbReference type="Proteomes" id="UP001482513"/>
    </source>
</evidence>
<dbReference type="InterPro" id="IPR051610">
    <property type="entry name" value="GPI/OXD"/>
</dbReference>
<dbReference type="PANTHER" id="PTHR35848:SF6">
    <property type="entry name" value="CUPIN TYPE-2 DOMAIN-CONTAINING PROTEIN"/>
    <property type="match status" value="1"/>
</dbReference>
<evidence type="ECO:0000256" key="1">
    <source>
        <dbReference type="ARBA" id="ARBA00022723"/>
    </source>
</evidence>
<keyword evidence="1" id="KW-0479">Metal-binding</keyword>
<dbReference type="CDD" id="cd02224">
    <property type="entry name" value="cupin_SPO2919-like"/>
    <property type="match status" value="1"/>
</dbReference>